<dbReference type="EMBL" id="BNCO01000045">
    <property type="protein sequence ID" value="GIL61477.1"/>
    <property type="molecule type" value="Genomic_DNA"/>
</dbReference>
<dbReference type="PROSITE" id="PS50305">
    <property type="entry name" value="SIRTUIN"/>
    <property type="match status" value="1"/>
</dbReference>
<dbReference type="GO" id="GO:0046872">
    <property type="term" value="F:metal ion binding"/>
    <property type="evidence" value="ECO:0007669"/>
    <property type="project" value="UniProtKB-KW"/>
</dbReference>
<dbReference type="GO" id="GO:0070403">
    <property type="term" value="F:NAD+ binding"/>
    <property type="evidence" value="ECO:0007669"/>
    <property type="project" value="InterPro"/>
</dbReference>
<dbReference type="GO" id="GO:0003714">
    <property type="term" value="F:transcription corepressor activity"/>
    <property type="evidence" value="ECO:0007669"/>
    <property type="project" value="TreeGrafter"/>
</dbReference>
<comment type="caution">
    <text evidence="10">The sequence shown here is derived from an EMBL/GenBank/DDBJ whole genome shotgun (WGS) entry which is preliminary data.</text>
</comment>
<dbReference type="FunFam" id="3.40.50.1220:FF:000038">
    <property type="entry name" value="NAD-dependent protein deacetylase sirtuin-6 isoform X2"/>
    <property type="match status" value="1"/>
</dbReference>
<dbReference type="Gene3D" id="2.20.28.200">
    <property type="match status" value="1"/>
</dbReference>
<dbReference type="SUPFAM" id="SSF52467">
    <property type="entry name" value="DHS-like NAD/FAD-binding domain"/>
    <property type="match status" value="1"/>
</dbReference>
<dbReference type="GO" id="GO:0017136">
    <property type="term" value="F:histone deacetylase activity, NAD-dependent"/>
    <property type="evidence" value="ECO:0007669"/>
    <property type="project" value="TreeGrafter"/>
</dbReference>
<feature type="compositionally biased region" description="Polar residues" evidence="8">
    <location>
        <begin position="450"/>
        <end position="462"/>
    </location>
</feature>
<dbReference type="PANTHER" id="PTHR11085">
    <property type="entry name" value="NAD-DEPENDENT PROTEIN DEACYLASE SIRTUIN-5, MITOCHONDRIAL-RELATED"/>
    <property type="match status" value="1"/>
</dbReference>
<keyword evidence="11" id="KW-1185">Reference proteome</keyword>
<organism evidence="10 11">
    <name type="scientific">Volvox africanus</name>
    <dbReference type="NCBI Taxonomy" id="51714"/>
    <lineage>
        <taxon>Eukaryota</taxon>
        <taxon>Viridiplantae</taxon>
        <taxon>Chlorophyta</taxon>
        <taxon>core chlorophytes</taxon>
        <taxon>Chlorophyceae</taxon>
        <taxon>CS clade</taxon>
        <taxon>Chlamydomonadales</taxon>
        <taxon>Volvocaceae</taxon>
        <taxon>Volvox</taxon>
    </lineage>
</organism>
<evidence type="ECO:0000256" key="4">
    <source>
        <dbReference type="ARBA" id="ARBA00022833"/>
    </source>
</evidence>
<keyword evidence="4 7" id="KW-0862">Zinc</keyword>
<dbReference type="PANTHER" id="PTHR11085:SF12">
    <property type="entry name" value="NAD-DEPENDENT PROTEIN DEACYLASE SIRTUIN-6"/>
    <property type="match status" value="1"/>
</dbReference>
<keyword evidence="5" id="KW-0520">NAD</keyword>
<feature type="active site" description="Proton acceptor" evidence="7">
    <location>
        <position position="135"/>
    </location>
</feature>
<dbReference type="Gene3D" id="3.40.50.1220">
    <property type="entry name" value="TPP-binding domain"/>
    <property type="match status" value="1"/>
</dbReference>
<evidence type="ECO:0000313" key="11">
    <source>
        <dbReference type="Proteomes" id="UP000747399"/>
    </source>
</evidence>
<keyword evidence="3 7" id="KW-0479">Metal-binding</keyword>
<dbReference type="InterPro" id="IPR026590">
    <property type="entry name" value="Ssirtuin_cat_dom"/>
</dbReference>
<dbReference type="InterPro" id="IPR029035">
    <property type="entry name" value="DHS-like_NAD/FAD-binding_dom"/>
</dbReference>
<accession>A0A8J4BHQ6</accession>
<feature type="binding site" evidence="7">
    <location>
        <position position="143"/>
    </location>
    <ligand>
        <name>Zn(2+)</name>
        <dbReference type="ChEBI" id="CHEBI:29105"/>
    </ligand>
</feature>
<feature type="binding site" evidence="7">
    <location>
        <position position="173"/>
    </location>
    <ligand>
        <name>Zn(2+)</name>
        <dbReference type="ChEBI" id="CHEBI:29105"/>
    </ligand>
</feature>
<evidence type="ECO:0000259" key="9">
    <source>
        <dbReference type="PROSITE" id="PS50305"/>
    </source>
</evidence>
<evidence type="ECO:0000313" key="10">
    <source>
        <dbReference type="EMBL" id="GIL61477.1"/>
    </source>
</evidence>
<evidence type="ECO:0000256" key="5">
    <source>
        <dbReference type="ARBA" id="ARBA00023027"/>
    </source>
</evidence>
<feature type="binding site" evidence="7">
    <location>
        <position position="168"/>
    </location>
    <ligand>
        <name>Zn(2+)</name>
        <dbReference type="ChEBI" id="CHEBI:29105"/>
    </ligand>
</feature>
<feature type="region of interest" description="Disordered" evidence="8">
    <location>
        <begin position="520"/>
        <end position="581"/>
    </location>
</feature>
<feature type="compositionally biased region" description="Polar residues" evidence="8">
    <location>
        <begin position="558"/>
        <end position="572"/>
    </location>
</feature>
<name>A0A8J4BHQ6_9CHLO</name>
<reference evidence="10" key="1">
    <citation type="journal article" date="2021" name="Proc. Natl. Acad. Sci. U.S.A.">
        <title>Three genomes in the algal genus Volvox reveal the fate of a haploid sex-determining region after a transition to homothallism.</title>
        <authorList>
            <person name="Yamamoto K."/>
            <person name="Hamaji T."/>
            <person name="Kawai-Toyooka H."/>
            <person name="Matsuzaki R."/>
            <person name="Takahashi F."/>
            <person name="Nishimura Y."/>
            <person name="Kawachi M."/>
            <person name="Noguchi H."/>
            <person name="Minakuchi Y."/>
            <person name="Umen J.G."/>
            <person name="Toyoda A."/>
            <person name="Nozaki H."/>
        </authorList>
    </citation>
    <scope>NUCLEOTIDE SEQUENCE</scope>
    <source>
        <strain evidence="10">NIES-3780</strain>
    </source>
</reference>
<dbReference type="Pfam" id="PF02146">
    <property type="entry name" value="SIR2"/>
    <property type="match status" value="1"/>
</dbReference>
<comment type="similarity">
    <text evidence="6">Belongs to the sirtuin family. Class IV subfamily.</text>
</comment>
<sequence length="581" mass="62342">MSLGYADRLKNKRNLGGQLGAKEYHQSFDEIREGVKSLTAWVADSKRVFVFTGAGISTACGIPDFRGPKGIWTLRKKKIPISSDLTPFEYAKPSFTHMAIAALVAAGKVPYVCSQNVDSLHLWSGVPRRQLAELHGNCFAERCTKCRTEYARDFQMETVDFKPSGRLCSQPGCDGPLVDNILDWDTPLPEDELEEAVRQAEEADLALVLGTSLQIQPANEIPTLTRDEGGKMVIVNLQKTPKDRKANLIIRSRVDLVMALLMQELGLQVPPYVRTEGLVVEHHLSELKTEGSDADATGAAAAAAALPASTGGIQRVLTIRVRSLHGSGCPLPMVESLRISVRADGVDNHKAGASKRKLGCDSSAIQENGGCPEATSAGAMVWAPPSSNLLTSPSPTNSSGADYFSHGFVGVPLGIRRVRCTLQVRLVKWADDEKRDVMLHHSIELSELTNKAQAGSAGTANGSGDGKNISEESPGSVERSGAASGHHDYPTVSGTYVHNHTFVSQEVQYDPAMVISSFLADPPPVDHPKAPKKKRKGASSVDALAAAPTRVSLRLANVSRQRQPVSEATTSDVSEDSANES</sequence>
<evidence type="ECO:0000256" key="3">
    <source>
        <dbReference type="ARBA" id="ARBA00022723"/>
    </source>
</evidence>
<dbReference type="InterPro" id="IPR050134">
    <property type="entry name" value="NAD-dep_sirtuin_deacylases"/>
</dbReference>
<protein>
    <recommendedName>
        <fullName evidence="1">protein acetyllysine N-acetyltransferase</fullName>
        <ecNumber evidence="1">2.3.1.286</ecNumber>
    </recommendedName>
</protein>
<dbReference type="InterPro" id="IPR003000">
    <property type="entry name" value="Sirtuin"/>
</dbReference>
<proteinExistence type="inferred from homology"/>
<dbReference type="GO" id="GO:0005634">
    <property type="term" value="C:nucleus"/>
    <property type="evidence" value="ECO:0007669"/>
    <property type="project" value="TreeGrafter"/>
</dbReference>
<dbReference type="AlphaFoldDB" id="A0A8J4BHQ6"/>
<evidence type="ECO:0000256" key="8">
    <source>
        <dbReference type="SAM" id="MobiDB-lite"/>
    </source>
</evidence>
<dbReference type="Proteomes" id="UP000747399">
    <property type="component" value="Unassembled WGS sequence"/>
</dbReference>
<evidence type="ECO:0000256" key="2">
    <source>
        <dbReference type="ARBA" id="ARBA00022679"/>
    </source>
</evidence>
<feature type="binding site" evidence="7">
    <location>
        <position position="146"/>
    </location>
    <ligand>
        <name>Zn(2+)</name>
        <dbReference type="ChEBI" id="CHEBI:29105"/>
    </ligand>
</feature>
<gene>
    <name evidence="10" type="ORF">Vafri_15914</name>
</gene>
<keyword evidence="2" id="KW-0808">Transferase</keyword>
<feature type="region of interest" description="Disordered" evidence="8">
    <location>
        <begin position="450"/>
        <end position="492"/>
    </location>
</feature>
<dbReference type="GO" id="GO:0000122">
    <property type="term" value="P:negative regulation of transcription by RNA polymerase II"/>
    <property type="evidence" value="ECO:0007669"/>
    <property type="project" value="TreeGrafter"/>
</dbReference>
<dbReference type="EC" id="2.3.1.286" evidence="1"/>
<feature type="domain" description="Deacetylase sirtuin-type" evidence="9">
    <location>
        <begin position="28"/>
        <end position="268"/>
    </location>
</feature>
<evidence type="ECO:0000256" key="1">
    <source>
        <dbReference type="ARBA" id="ARBA00012928"/>
    </source>
</evidence>
<evidence type="ECO:0000256" key="7">
    <source>
        <dbReference type="PROSITE-ProRule" id="PRU00236"/>
    </source>
</evidence>
<evidence type="ECO:0000256" key="6">
    <source>
        <dbReference type="ARBA" id="ARBA00038170"/>
    </source>
</evidence>